<dbReference type="Gramene" id="Pp3c15_22112V3.4">
    <property type="protein sequence ID" value="Pp3c15_22112V3.4"/>
    <property type="gene ID" value="Pp3c15_22112"/>
</dbReference>
<reference evidence="3 5" key="2">
    <citation type="journal article" date="2018" name="Plant J.">
        <title>The Physcomitrella patens chromosome-scale assembly reveals moss genome structure and evolution.</title>
        <authorList>
            <person name="Lang D."/>
            <person name="Ullrich K.K."/>
            <person name="Murat F."/>
            <person name="Fuchs J."/>
            <person name="Jenkins J."/>
            <person name="Haas F.B."/>
            <person name="Piednoel M."/>
            <person name="Gundlach H."/>
            <person name="Van Bel M."/>
            <person name="Meyberg R."/>
            <person name="Vives C."/>
            <person name="Morata J."/>
            <person name="Symeonidi A."/>
            <person name="Hiss M."/>
            <person name="Muchero W."/>
            <person name="Kamisugi Y."/>
            <person name="Saleh O."/>
            <person name="Blanc G."/>
            <person name="Decker E.L."/>
            <person name="van Gessel N."/>
            <person name="Grimwood J."/>
            <person name="Hayes R.D."/>
            <person name="Graham S.W."/>
            <person name="Gunter L.E."/>
            <person name="McDaniel S.F."/>
            <person name="Hoernstein S.N.W."/>
            <person name="Larsson A."/>
            <person name="Li F.W."/>
            <person name="Perroud P.F."/>
            <person name="Phillips J."/>
            <person name="Ranjan P."/>
            <person name="Rokshar D.S."/>
            <person name="Rothfels C.J."/>
            <person name="Schneider L."/>
            <person name="Shu S."/>
            <person name="Stevenson D.W."/>
            <person name="Thummler F."/>
            <person name="Tillich M."/>
            <person name="Villarreal Aguilar J.C."/>
            <person name="Widiez T."/>
            <person name="Wong G.K."/>
            <person name="Wymore A."/>
            <person name="Zhang Y."/>
            <person name="Zimmer A.D."/>
            <person name="Quatrano R.S."/>
            <person name="Mayer K.F.X."/>
            <person name="Goodstein D."/>
            <person name="Casacuberta J.M."/>
            <person name="Vandepoele K."/>
            <person name="Reski R."/>
            <person name="Cuming A.C."/>
            <person name="Tuskan G.A."/>
            <person name="Maumus F."/>
            <person name="Salse J."/>
            <person name="Schmutz J."/>
            <person name="Rensing S.A."/>
        </authorList>
    </citation>
    <scope>NUCLEOTIDE SEQUENCE [LARGE SCALE GENOMIC DNA]</scope>
    <source>
        <strain evidence="4 5">cv. Gransden 2004</strain>
    </source>
</reference>
<dbReference type="RefSeq" id="XP_024396617.1">
    <property type="nucleotide sequence ID" value="XM_024540849.2"/>
</dbReference>
<dbReference type="InterPro" id="IPR035979">
    <property type="entry name" value="RBD_domain_sf"/>
</dbReference>
<dbReference type="Gene3D" id="1.10.720.30">
    <property type="entry name" value="SAP domain"/>
    <property type="match status" value="1"/>
</dbReference>
<reference evidence="4" key="3">
    <citation type="submission" date="2020-12" db="UniProtKB">
        <authorList>
            <consortium name="EnsemblPlants"/>
        </authorList>
    </citation>
    <scope>IDENTIFICATION</scope>
</reference>
<reference evidence="3 5" key="1">
    <citation type="journal article" date="2008" name="Science">
        <title>The Physcomitrella genome reveals evolutionary insights into the conquest of land by plants.</title>
        <authorList>
            <person name="Rensing S."/>
            <person name="Lang D."/>
            <person name="Zimmer A."/>
            <person name="Terry A."/>
            <person name="Salamov A."/>
            <person name="Shapiro H."/>
            <person name="Nishiyama T."/>
            <person name="Perroud P.-F."/>
            <person name="Lindquist E."/>
            <person name="Kamisugi Y."/>
            <person name="Tanahashi T."/>
            <person name="Sakakibara K."/>
            <person name="Fujita T."/>
            <person name="Oishi K."/>
            <person name="Shin-I T."/>
            <person name="Kuroki Y."/>
            <person name="Toyoda A."/>
            <person name="Suzuki Y."/>
            <person name="Hashimoto A."/>
            <person name="Yamaguchi K."/>
            <person name="Sugano A."/>
            <person name="Kohara Y."/>
            <person name="Fujiyama A."/>
            <person name="Anterola A."/>
            <person name="Aoki S."/>
            <person name="Ashton N."/>
            <person name="Barbazuk W.B."/>
            <person name="Barker E."/>
            <person name="Bennetzen J."/>
            <person name="Bezanilla M."/>
            <person name="Blankenship R."/>
            <person name="Cho S.H."/>
            <person name="Dutcher S."/>
            <person name="Estelle M."/>
            <person name="Fawcett J.A."/>
            <person name="Gundlach H."/>
            <person name="Hanada K."/>
            <person name="Heyl A."/>
            <person name="Hicks K.A."/>
            <person name="Hugh J."/>
            <person name="Lohr M."/>
            <person name="Mayer K."/>
            <person name="Melkozernov A."/>
            <person name="Murata T."/>
            <person name="Nelson D."/>
            <person name="Pils B."/>
            <person name="Prigge M."/>
            <person name="Reiss B."/>
            <person name="Renner T."/>
            <person name="Rombauts S."/>
            <person name="Rushton P."/>
            <person name="Sanderfoot A."/>
            <person name="Schween G."/>
            <person name="Shiu S.-H."/>
            <person name="Stueber K."/>
            <person name="Theodoulou F.L."/>
            <person name="Tu H."/>
            <person name="Van de Peer Y."/>
            <person name="Verrier P.J."/>
            <person name="Waters E."/>
            <person name="Wood A."/>
            <person name="Yang L."/>
            <person name="Cove D."/>
            <person name="Cuming A."/>
            <person name="Hasebe M."/>
            <person name="Lucas S."/>
            <person name="Mishler D.B."/>
            <person name="Reski R."/>
            <person name="Grigoriev I."/>
            <person name="Quatrano R.S."/>
            <person name="Boore J.L."/>
        </authorList>
    </citation>
    <scope>NUCLEOTIDE SEQUENCE [LARGE SCALE GENOMIC DNA]</scope>
    <source>
        <strain evidence="4 5">cv. Gransden 2004</strain>
    </source>
</reference>
<sequence length="697" mass="75061">MVTPSAALGNRTPEQLKVTELRDELRKRGIQAKGLKKELVDRLEEVLRQEELQQHEALDAVAAAAAVDAEQPVPATPVNKTRSEGHVDDDIQERNDGAASEPFNAGGVDHNEPAETQENTIPASQPLAEEFTESKPLPDALVETQERDPVIPSIALHEEAEKPDAATQNVTDKADQVVTASIPDQPVPAKETLPEDPALEVAEVEAEPANVVYPVEKENVTAGLKDLNESKEEPQEVREEKFETTKESTLSERSTAVVQAVEVDVDEVMGGTEEVFTTAVEKTVTTTVEEQVVSVAPEDRNNTIVLEEQVITMSTTIATGDESAVEIVEEKVTTFEKVEGIVTLVADDEGVKPDTEVSRSLEDKSADIIGEAPMEDAIKVAEEATVVENSKDGAPMDVDADADAVKVSKRKQTDGENNALDATKRRRWNSAKGDNNVSGKETQPLEVQEAAPPSNAPVPSAAALTPKSIPSEKVAITRAPPTRTETSGNGDNRKTRVVPPSAKPATTSLKIDKFLRPFTFKAVKELLAQTGTVEDVWMDQIKTHCYVTYSSVEEATATRNALYNLQWPPQGGRLLTAEFVDPSEVKVRSDGEKAAAAAASTPTSAAPPVNAITPRGGTSANSKASADGPASLPQPSLPLPSREKPKQEVERTPTLDDLFRKTRAKPHIYYLPLTAKEVTDKVAIKNREAASKPTAKT</sequence>
<dbReference type="FunCoup" id="A9TNC4">
    <property type="interactions" value="2037"/>
</dbReference>
<dbReference type="GO" id="GO:0003676">
    <property type="term" value="F:nucleic acid binding"/>
    <property type="evidence" value="ECO:0007669"/>
    <property type="project" value="InterPro"/>
</dbReference>
<feature type="region of interest" description="Disordered" evidence="1">
    <location>
        <begin position="63"/>
        <end position="130"/>
    </location>
</feature>
<evidence type="ECO:0000313" key="5">
    <source>
        <dbReference type="Proteomes" id="UP000006727"/>
    </source>
</evidence>
<dbReference type="PaxDb" id="3218-PP1S271_81V6.2"/>
<gene>
    <name evidence="4" type="primary">LOC112292409</name>
    <name evidence="3" type="ORF">PHYPA_020070</name>
</gene>
<dbReference type="Pfam" id="PF02037">
    <property type="entry name" value="SAP"/>
    <property type="match status" value="1"/>
</dbReference>
<dbReference type="GeneID" id="112292409"/>
<dbReference type="Gramene" id="Pp3c15_22112V3.3">
    <property type="protein sequence ID" value="Pp3c15_22112V3.3"/>
    <property type="gene ID" value="Pp3c15_22112"/>
</dbReference>
<dbReference type="InterPro" id="IPR003034">
    <property type="entry name" value="SAP_dom"/>
</dbReference>
<feature type="region of interest" description="Disordered" evidence="1">
    <location>
        <begin position="591"/>
        <end position="661"/>
    </location>
</feature>
<dbReference type="Gramene" id="Pp3c15_22112V3.1">
    <property type="protein sequence ID" value="Pp3c15_22112V3.1"/>
    <property type="gene ID" value="Pp3c15_22112"/>
</dbReference>
<dbReference type="PANTHER" id="PTHR47031">
    <property type="entry name" value="SAP DNA-BINDING DOMAIN-CONTAINING PROTEIN"/>
    <property type="match status" value="1"/>
</dbReference>
<evidence type="ECO:0000256" key="1">
    <source>
        <dbReference type="SAM" id="MobiDB-lite"/>
    </source>
</evidence>
<feature type="compositionally biased region" description="Basic and acidic residues" evidence="1">
    <location>
        <begin position="226"/>
        <end position="250"/>
    </location>
</feature>
<feature type="compositionally biased region" description="Polar residues" evidence="1">
    <location>
        <begin position="114"/>
        <end position="123"/>
    </location>
</feature>
<dbReference type="RefSeq" id="XP_024396618.1">
    <property type="nucleotide sequence ID" value="XM_024540850.2"/>
</dbReference>
<evidence type="ECO:0000313" key="4">
    <source>
        <dbReference type="EnsemblPlants" id="Pp3c15_22110V3.1"/>
    </source>
</evidence>
<dbReference type="EnsemblPlants" id="Pp3c15_22112V3.1">
    <property type="protein sequence ID" value="Pp3c15_22112V3.1"/>
    <property type="gene ID" value="Pp3c15_22112"/>
</dbReference>
<dbReference type="STRING" id="3218.A9TNC4"/>
<dbReference type="KEGG" id="ppp:112292409"/>
<dbReference type="SUPFAM" id="SSF54928">
    <property type="entry name" value="RNA-binding domain, RBD"/>
    <property type="match status" value="1"/>
</dbReference>
<dbReference type="SUPFAM" id="SSF68906">
    <property type="entry name" value="SAP domain"/>
    <property type="match status" value="1"/>
</dbReference>
<feature type="compositionally biased region" description="Low complexity" evidence="1">
    <location>
        <begin position="450"/>
        <end position="463"/>
    </location>
</feature>
<name>A9TNC4_PHYPA</name>
<dbReference type="InterPro" id="IPR032552">
    <property type="entry name" value="RSB_motif"/>
</dbReference>
<evidence type="ECO:0000259" key="2">
    <source>
        <dbReference type="PROSITE" id="PS50800"/>
    </source>
</evidence>
<evidence type="ECO:0000313" key="3">
    <source>
        <dbReference type="EMBL" id="PNR39790.1"/>
    </source>
</evidence>
<dbReference type="Proteomes" id="UP000006727">
    <property type="component" value="Chromosome 15"/>
</dbReference>
<dbReference type="Gramene" id="Pp3c15_22112V3.2">
    <property type="protein sequence ID" value="Pp3c15_22112V3.2"/>
    <property type="gene ID" value="Pp3c15_22112"/>
</dbReference>
<feature type="compositionally biased region" description="Basic and acidic residues" evidence="1">
    <location>
        <begin position="81"/>
        <end position="96"/>
    </location>
</feature>
<feature type="compositionally biased region" description="Basic and acidic residues" evidence="1">
    <location>
        <begin position="404"/>
        <end position="414"/>
    </location>
</feature>
<keyword evidence="5" id="KW-1185">Reference proteome</keyword>
<protein>
    <recommendedName>
        <fullName evidence="2">SAP domain-containing protein</fullName>
    </recommendedName>
</protein>
<dbReference type="CDD" id="cd12432">
    <property type="entry name" value="RRM_ACINU"/>
    <property type="match status" value="1"/>
</dbReference>
<dbReference type="Pfam" id="PF16294">
    <property type="entry name" value="RSB_motif"/>
    <property type="match status" value="1"/>
</dbReference>
<dbReference type="InterPro" id="IPR036361">
    <property type="entry name" value="SAP_dom_sf"/>
</dbReference>
<dbReference type="EnsemblPlants" id="Pp3c15_22112V3.5">
    <property type="protein sequence ID" value="Pp3c15_22112V3.5"/>
    <property type="gene ID" value="Pp3c15_22112"/>
</dbReference>
<dbReference type="SMART" id="SM00513">
    <property type="entry name" value="SAP"/>
    <property type="match status" value="1"/>
</dbReference>
<dbReference type="EnsemblPlants" id="Pp3c15_22112V3.4">
    <property type="protein sequence ID" value="Pp3c15_22112V3.4"/>
    <property type="gene ID" value="Pp3c15_22112"/>
</dbReference>
<feature type="compositionally biased region" description="Basic and acidic residues" evidence="1">
    <location>
        <begin position="641"/>
        <end position="660"/>
    </location>
</feature>
<organism evidence="3">
    <name type="scientific">Physcomitrium patens</name>
    <name type="common">Spreading-leaved earth moss</name>
    <name type="synonym">Physcomitrella patens</name>
    <dbReference type="NCBI Taxonomy" id="3218"/>
    <lineage>
        <taxon>Eukaryota</taxon>
        <taxon>Viridiplantae</taxon>
        <taxon>Streptophyta</taxon>
        <taxon>Embryophyta</taxon>
        <taxon>Bryophyta</taxon>
        <taxon>Bryophytina</taxon>
        <taxon>Bryopsida</taxon>
        <taxon>Funariidae</taxon>
        <taxon>Funariales</taxon>
        <taxon>Funariaceae</taxon>
        <taxon>Physcomitrium</taxon>
    </lineage>
</organism>
<dbReference type="OrthoDB" id="5348404at2759"/>
<dbReference type="OMA" id="SKCFVAY"/>
<dbReference type="RefSeq" id="XP_024396615.1">
    <property type="nucleotide sequence ID" value="XM_024540847.2"/>
</dbReference>
<feature type="region of interest" description="Disordered" evidence="1">
    <location>
        <begin position="222"/>
        <end position="253"/>
    </location>
</feature>
<dbReference type="EnsemblPlants" id="Pp3c15_22112V3.3">
    <property type="protein sequence ID" value="Pp3c15_22112V3.3"/>
    <property type="gene ID" value="Pp3c15_22112"/>
</dbReference>
<dbReference type="PROSITE" id="PS50800">
    <property type="entry name" value="SAP"/>
    <property type="match status" value="1"/>
</dbReference>
<dbReference type="InterPro" id="IPR034257">
    <property type="entry name" value="Acinus_RRM"/>
</dbReference>
<accession>A9TNC4</accession>
<feature type="region of interest" description="Disordered" evidence="1">
    <location>
        <begin position="404"/>
        <end position="504"/>
    </location>
</feature>
<feature type="compositionally biased region" description="Low complexity" evidence="1">
    <location>
        <begin position="594"/>
        <end position="608"/>
    </location>
</feature>
<dbReference type="Gramene" id="Pp3c15_22110V3.1">
    <property type="protein sequence ID" value="Pp3c15_22110V3.1"/>
    <property type="gene ID" value="Pp3c15_22110"/>
</dbReference>
<dbReference type="eggNOG" id="KOG2416">
    <property type="taxonomic scope" value="Eukaryota"/>
</dbReference>
<dbReference type="EnsemblPlants" id="Pp3c15_22110V3.1">
    <property type="protein sequence ID" value="Pp3c15_22110V3.1"/>
    <property type="gene ID" value="Pp3c15_22110"/>
</dbReference>
<feature type="compositionally biased region" description="Polar residues" evidence="1">
    <location>
        <begin position="432"/>
        <end position="441"/>
    </location>
</feature>
<dbReference type="RefSeq" id="XP_024396616.1">
    <property type="nucleotide sequence ID" value="XM_024540848.2"/>
</dbReference>
<dbReference type="EnsemblPlants" id="Pp3c15_22112V3.2">
    <property type="protein sequence ID" value="Pp3c15_22112V3.2"/>
    <property type="gene ID" value="Pp3c15_22112"/>
</dbReference>
<feature type="domain" description="SAP" evidence="2">
    <location>
        <begin position="13"/>
        <end position="47"/>
    </location>
</feature>
<dbReference type="HOGENOM" id="CLU_014901_0_0_1"/>
<dbReference type="Gramene" id="Pp3c15_22112V3.5">
    <property type="protein sequence ID" value="Pp3c15_22112V3.5"/>
    <property type="gene ID" value="Pp3c15_22112"/>
</dbReference>
<dbReference type="EMBL" id="ABEU02000015">
    <property type="protein sequence ID" value="PNR39790.1"/>
    <property type="molecule type" value="Genomic_DNA"/>
</dbReference>
<proteinExistence type="predicted"/>
<dbReference type="AlphaFoldDB" id="A9TNC4"/>
<dbReference type="PANTHER" id="PTHR47031:SF3">
    <property type="entry name" value="SAP DOMAIN-CONTAINING PROTEIN"/>
    <property type="match status" value="1"/>
</dbReference>